<dbReference type="OrthoDB" id="10406133at2759"/>
<dbReference type="EMBL" id="MVGT01000380">
    <property type="protein sequence ID" value="OVA18869.1"/>
    <property type="molecule type" value="Genomic_DNA"/>
</dbReference>
<evidence type="ECO:0000313" key="2">
    <source>
        <dbReference type="Proteomes" id="UP000195402"/>
    </source>
</evidence>
<sequence length="59" mass="6895">MNSKLWQYVEESVGEAKEYKKYRVNSFIFSPKSHDDIVATQDSGVFIEATTTFRESRKD</sequence>
<evidence type="ECO:0000313" key="1">
    <source>
        <dbReference type="EMBL" id="OVA18869.1"/>
    </source>
</evidence>
<dbReference type="AlphaFoldDB" id="A0A200R813"/>
<comment type="caution">
    <text evidence="1">The sequence shown here is derived from an EMBL/GenBank/DDBJ whole genome shotgun (WGS) entry which is preliminary data.</text>
</comment>
<keyword evidence="2" id="KW-1185">Reference proteome</keyword>
<dbReference type="InParanoid" id="A0A200R813"/>
<name>A0A200R813_MACCD</name>
<protein>
    <submittedName>
        <fullName evidence="1">Uncharacterized protein</fullName>
    </submittedName>
</protein>
<reference evidence="1 2" key="1">
    <citation type="journal article" date="2017" name="Mol. Plant">
        <title>The Genome of Medicinal Plant Macleaya cordata Provides New Insights into Benzylisoquinoline Alkaloids Metabolism.</title>
        <authorList>
            <person name="Liu X."/>
            <person name="Liu Y."/>
            <person name="Huang P."/>
            <person name="Ma Y."/>
            <person name="Qing Z."/>
            <person name="Tang Q."/>
            <person name="Cao H."/>
            <person name="Cheng P."/>
            <person name="Zheng Y."/>
            <person name="Yuan Z."/>
            <person name="Zhou Y."/>
            <person name="Liu J."/>
            <person name="Tang Z."/>
            <person name="Zhuo Y."/>
            <person name="Zhang Y."/>
            <person name="Yu L."/>
            <person name="Huang J."/>
            <person name="Yang P."/>
            <person name="Peng Q."/>
            <person name="Zhang J."/>
            <person name="Jiang W."/>
            <person name="Zhang Z."/>
            <person name="Lin K."/>
            <person name="Ro D.K."/>
            <person name="Chen X."/>
            <person name="Xiong X."/>
            <person name="Shang Y."/>
            <person name="Huang S."/>
            <person name="Zeng J."/>
        </authorList>
    </citation>
    <scope>NUCLEOTIDE SEQUENCE [LARGE SCALE GENOMIC DNA]</scope>
    <source>
        <strain evidence="2">cv. BLH2017</strain>
        <tissue evidence="1">Root</tissue>
    </source>
</reference>
<proteinExistence type="predicted"/>
<organism evidence="1 2">
    <name type="scientific">Macleaya cordata</name>
    <name type="common">Five-seeded plume-poppy</name>
    <name type="synonym">Bocconia cordata</name>
    <dbReference type="NCBI Taxonomy" id="56857"/>
    <lineage>
        <taxon>Eukaryota</taxon>
        <taxon>Viridiplantae</taxon>
        <taxon>Streptophyta</taxon>
        <taxon>Embryophyta</taxon>
        <taxon>Tracheophyta</taxon>
        <taxon>Spermatophyta</taxon>
        <taxon>Magnoliopsida</taxon>
        <taxon>Ranunculales</taxon>
        <taxon>Papaveraceae</taxon>
        <taxon>Papaveroideae</taxon>
        <taxon>Macleaya</taxon>
    </lineage>
</organism>
<dbReference type="Proteomes" id="UP000195402">
    <property type="component" value="Unassembled WGS sequence"/>
</dbReference>
<accession>A0A200R813</accession>
<gene>
    <name evidence="1" type="ORF">BVC80_8375g5</name>
</gene>